<dbReference type="EMBL" id="JRYR02000002">
    <property type="protein sequence ID" value="OHX64269.1"/>
    <property type="molecule type" value="Genomic_DNA"/>
</dbReference>
<gene>
    <name evidence="1" type="ORF">NH26_21955</name>
</gene>
<organism evidence="1 2">
    <name type="scientific">Flammeovirga pacifica</name>
    <dbReference type="NCBI Taxonomy" id="915059"/>
    <lineage>
        <taxon>Bacteria</taxon>
        <taxon>Pseudomonadati</taxon>
        <taxon>Bacteroidota</taxon>
        <taxon>Cytophagia</taxon>
        <taxon>Cytophagales</taxon>
        <taxon>Flammeovirgaceae</taxon>
        <taxon>Flammeovirga</taxon>
    </lineage>
</organism>
<dbReference type="RefSeq" id="WP_044220826.1">
    <property type="nucleotide sequence ID" value="NZ_JRYR02000002.1"/>
</dbReference>
<dbReference type="Pfam" id="PF10851">
    <property type="entry name" value="DUF2652"/>
    <property type="match status" value="1"/>
</dbReference>
<proteinExistence type="predicted"/>
<comment type="caution">
    <text evidence="1">The sequence shown here is derived from an EMBL/GenBank/DDBJ whole genome shotgun (WGS) entry which is preliminary data.</text>
</comment>
<dbReference type="OrthoDB" id="625021at2"/>
<dbReference type="InterPro" id="IPR020503">
    <property type="entry name" value="Uncharacterised_Rv2561"/>
</dbReference>
<accession>A0A1S1YTC6</accession>
<evidence type="ECO:0000313" key="1">
    <source>
        <dbReference type="EMBL" id="OHX64269.1"/>
    </source>
</evidence>
<dbReference type="AlphaFoldDB" id="A0A1S1YTC6"/>
<dbReference type="CDD" id="cd07812">
    <property type="entry name" value="SRPBCC"/>
    <property type="match status" value="1"/>
</dbReference>
<name>A0A1S1YTC6_FLAPC</name>
<dbReference type="SUPFAM" id="SSF55961">
    <property type="entry name" value="Bet v1-like"/>
    <property type="match status" value="1"/>
</dbReference>
<dbReference type="STRING" id="915059.NH26_21955"/>
<dbReference type="Proteomes" id="UP000179797">
    <property type="component" value="Unassembled WGS sequence"/>
</dbReference>
<evidence type="ECO:0008006" key="3">
    <source>
        <dbReference type="Google" id="ProtNLM"/>
    </source>
</evidence>
<protein>
    <recommendedName>
        <fullName evidence="3">DUF2652 domain-containing protein</fullName>
    </recommendedName>
</protein>
<sequence length="359" mass="41882">MKALLFLPDISGFTDFIQNTEIEHSQHVIQELLDVLIQSNIENMELAEVEGDALFFYKEELPSYENLLAQVEHMYTAFYSHLELLRKNRVCPCNACSKAPQLELKIIIHCGEIKYLTLQNKRKPFGKEVIQLHRLLKNSVESDNYVIMTSSLIEAYQINKEESSSLFDFQDGVDTYDNQEIDYLYTKINKQNLTLKPYAFAYKVDLKSSPTFKVTLPINAPLIDVMEHITNYKYRHEWAEGVDKYEYNEDEVTRLGTKHVCVINGDHLNFTTITKDVNEEGVEVYGEMTDTAPVAKKIYTFYLFKKLSDFKTHLTIEVHLQPKNFLNKLAIFFLIKRIFKRNTFKNLGKLKLLLESIDK</sequence>
<dbReference type="InterPro" id="IPR023393">
    <property type="entry name" value="START-like_dom_sf"/>
</dbReference>
<dbReference type="Gene3D" id="3.30.530.20">
    <property type="match status" value="1"/>
</dbReference>
<keyword evidence="2" id="KW-1185">Reference proteome</keyword>
<evidence type="ECO:0000313" key="2">
    <source>
        <dbReference type="Proteomes" id="UP000179797"/>
    </source>
</evidence>
<reference evidence="1 2" key="1">
    <citation type="journal article" date="2012" name="Int. J. Syst. Evol. Microbiol.">
        <title>Flammeovirga pacifica sp. nov., isolated from deep-sea sediment.</title>
        <authorList>
            <person name="Xu H."/>
            <person name="Fu Y."/>
            <person name="Yang N."/>
            <person name="Ding Z."/>
            <person name="Lai Q."/>
            <person name="Zeng R."/>
        </authorList>
    </citation>
    <scope>NUCLEOTIDE SEQUENCE [LARGE SCALE GENOMIC DNA]</scope>
    <source>
        <strain evidence="2">DSM 24597 / LMG 26175 / WPAGA1</strain>
    </source>
</reference>